<feature type="region of interest" description="Disordered" evidence="5">
    <location>
        <begin position="3230"/>
        <end position="3250"/>
    </location>
</feature>
<keyword evidence="4" id="KW-0597">Phosphoprotein</keyword>
<feature type="compositionally biased region" description="Low complexity" evidence="5">
    <location>
        <begin position="1333"/>
        <end position="1349"/>
    </location>
</feature>
<dbReference type="Pfam" id="PF00668">
    <property type="entry name" value="Condensation"/>
    <property type="match status" value="4"/>
</dbReference>
<dbReference type="CDD" id="cd19540">
    <property type="entry name" value="LCL_NRPS-like"/>
    <property type="match status" value="2"/>
</dbReference>
<feature type="region of interest" description="Disordered" evidence="5">
    <location>
        <begin position="1274"/>
        <end position="1446"/>
    </location>
</feature>
<feature type="compositionally biased region" description="Basic and acidic residues" evidence="5">
    <location>
        <begin position="1877"/>
        <end position="1886"/>
    </location>
</feature>
<feature type="domain" description="Carrier" evidence="6">
    <location>
        <begin position="1028"/>
        <end position="1103"/>
    </location>
</feature>
<dbReference type="Gene3D" id="3.40.50.1820">
    <property type="entry name" value="alpha/beta hydrolase"/>
    <property type="match status" value="1"/>
</dbReference>
<dbReference type="Pfam" id="PF00975">
    <property type="entry name" value="Thioesterase"/>
    <property type="match status" value="1"/>
</dbReference>
<dbReference type="PANTHER" id="PTHR45527:SF1">
    <property type="entry name" value="FATTY ACID SYNTHASE"/>
    <property type="match status" value="1"/>
</dbReference>
<dbReference type="PANTHER" id="PTHR45527">
    <property type="entry name" value="NONRIBOSOMAL PEPTIDE SYNTHETASE"/>
    <property type="match status" value="1"/>
</dbReference>
<dbReference type="GO" id="GO:0003824">
    <property type="term" value="F:catalytic activity"/>
    <property type="evidence" value="ECO:0007669"/>
    <property type="project" value="InterPro"/>
</dbReference>
<dbReference type="FunFam" id="1.10.1200.10:FF:000016">
    <property type="entry name" value="Non-ribosomal peptide synthase"/>
    <property type="match status" value="2"/>
</dbReference>
<dbReference type="GO" id="GO:0044550">
    <property type="term" value="P:secondary metabolite biosynthetic process"/>
    <property type="evidence" value="ECO:0007669"/>
    <property type="project" value="TreeGrafter"/>
</dbReference>
<keyword evidence="3" id="KW-0596">Phosphopantetheine</keyword>
<feature type="compositionally biased region" description="Low complexity" evidence="5">
    <location>
        <begin position="1363"/>
        <end position="1379"/>
    </location>
</feature>
<dbReference type="FunFam" id="3.30.300.30:FF:000015">
    <property type="entry name" value="Nonribosomal peptide synthase SidD"/>
    <property type="match status" value="1"/>
</dbReference>
<feature type="compositionally biased region" description="Gly residues" evidence="5">
    <location>
        <begin position="2768"/>
        <end position="2779"/>
    </location>
</feature>
<comment type="similarity">
    <text evidence="2">Belongs to the ATP-dependent AMP-binding enzyme family.</text>
</comment>
<accession>A0A1V4A642</accession>
<evidence type="ECO:0000256" key="4">
    <source>
        <dbReference type="ARBA" id="ARBA00022553"/>
    </source>
</evidence>
<dbReference type="Proteomes" id="UP000190539">
    <property type="component" value="Unassembled WGS sequence"/>
</dbReference>
<organism evidence="7 8">
    <name type="scientific">Streptomyces tsukubensis</name>
    <dbReference type="NCBI Taxonomy" id="83656"/>
    <lineage>
        <taxon>Bacteria</taxon>
        <taxon>Bacillati</taxon>
        <taxon>Actinomycetota</taxon>
        <taxon>Actinomycetes</taxon>
        <taxon>Kitasatosporales</taxon>
        <taxon>Streptomycetaceae</taxon>
        <taxon>Streptomyces</taxon>
    </lineage>
</organism>
<dbReference type="InterPro" id="IPR001031">
    <property type="entry name" value="Thioesterase"/>
</dbReference>
<dbReference type="PROSITE" id="PS00012">
    <property type="entry name" value="PHOSPHOPANTETHEINE"/>
    <property type="match status" value="3"/>
</dbReference>
<feature type="region of interest" description="Disordered" evidence="5">
    <location>
        <begin position="2761"/>
        <end position="2781"/>
    </location>
</feature>
<dbReference type="PROSITE" id="PS50075">
    <property type="entry name" value="CARRIER"/>
    <property type="match status" value="3"/>
</dbReference>
<comment type="cofactor">
    <cofactor evidence="1">
        <name>pantetheine 4'-phosphate</name>
        <dbReference type="ChEBI" id="CHEBI:47942"/>
    </cofactor>
</comment>
<dbReference type="InterPro" id="IPR029058">
    <property type="entry name" value="AB_hydrolase_fold"/>
</dbReference>
<dbReference type="PROSITE" id="PS00455">
    <property type="entry name" value="AMP_BINDING"/>
    <property type="match status" value="3"/>
</dbReference>
<dbReference type="SUPFAM" id="SSF56801">
    <property type="entry name" value="Acetyl-CoA synthetase-like"/>
    <property type="match status" value="3"/>
</dbReference>
<dbReference type="FunFam" id="3.40.50.980:FF:000001">
    <property type="entry name" value="Non-ribosomal peptide synthetase"/>
    <property type="match status" value="1"/>
</dbReference>
<dbReference type="SUPFAM" id="SSF47336">
    <property type="entry name" value="ACP-like"/>
    <property type="match status" value="3"/>
</dbReference>
<feature type="compositionally biased region" description="Low complexity" evidence="5">
    <location>
        <begin position="1275"/>
        <end position="1310"/>
    </location>
</feature>
<dbReference type="Pfam" id="PF13193">
    <property type="entry name" value="AMP-binding_C"/>
    <property type="match status" value="2"/>
</dbReference>
<dbReference type="GO" id="GO:0072330">
    <property type="term" value="P:monocarboxylic acid biosynthetic process"/>
    <property type="evidence" value="ECO:0007669"/>
    <property type="project" value="UniProtKB-ARBA"/>
</dbReference>
<dbReference type="Pfam" id="PF00550">
    <property type="entry name" value="PP-binding"/>
    <property type="match status" value="3"/>
</dbReference>
<dbReference type="NCBIfam" id="TIGR01733">
    <property type="entry name" value="AA-adenyl-dom"/>
    <property type="match status" value="3"/>
</dbReference>
<dbReference type="InterPro" id="IPR001242">
    <property type="entry name" value="Condensation_dom"/>
</dbReference>
<feature type="region of interest" description="Disordered" evidence="5">
    <location>
        <begin position="2255"/>
        <end position="2287"/>
    </location>
</feature>
<name>A0A1V4A642_9ACTN</name>
<dbReference type="InterPro" id="IPR025110">
    <property type="entry name" value="AMP-bd_C"/>
</dbReference>
<dbReference type="CDD" id="cd05930">
    <property type="entry name" value="A_NRPS"/>
    <property type="match status" value="3"/>
</dbReference>
<protein>
    <submittedName>
        <fullName evidence="7">Non-ribosomal peptide synthetase</fullName>
    </submittedName>
</protein>
<dbReference type="GO" id="GO:0008610">
    <property type="term" value="P:lipid biosynthetic process"/>
    <property type="evidence" value="ECO:0007669"/>
    <property type="project" value="UniProtKB-ARBA"/>
</dbReference>
<dbReference type="Gene3D" id="1.10.1200.10">
    <property type="entry name" value="ACP-like"/>
    <property type="match status" value="2"/>
</dbReference>
<dbReference type="InterPro" id="IPR045851">
    <property type="entry name" value="AMP-bd_C_sf"/>
</dbReference>
<dbReference type="SUPFAM" id="SSF52777">
    <property type="entry name" value="CoA-dependent acyltransferases"/>
    <property type="match status" value="6"/>
</dbReference>
<evidence type="ECO:0000313" key="7">
    <source>
        <dbReference type="EMBL" id="OON76185.1"/>
    </source>
</evidence>
<proteinExistence type="inferred from homology"/>
<dbReference type="Gene3D" id="3.30.300.30">
    <property type="match status" value="3"/>
</dbReference>
<dbReference type="SMART" id="SM00823">
    <property type="entry name" value="PKS_PP"/>
    <property type="match status" value="3"/>
</dbReference>
<dbReference type="InterPro" id="IPR006162">
    <property type="entry name" value="Ppantetheine_attach_site"/>
</dbReference>
<feature type="domain" description="Carrier" evidence="6">
    <location>
        <begin position="2287"/>
        <end position="2362"/>
    </location>
</feature>
<dbReference type="GO" id="GO:0031177">
    <property type="term" value="F:phosphopantetheine binding"/>
    <property type="evidence" value="ECO:0007669"/>
    <property type="project" value="InterPro"/>
</dbReference>
<evidence type="ECO:0000259" key="6">
    <source>
        <dbReference type="PROSITE" id="PS50075"/>
    </source>
</evidence>
<dbReference type="InterPro" id="IPR020806">
    <property type="entry name" value="PKS_PP-bd"/>
</dbReference>
<dbReference type="Gene3D" id="2.30.38.10">
    <property type="entry name" value="Luciferase, Domain 3"/>
    <property type="match status" value="3"/>
</dbReference>
<dbReference type="GO" id="GO:0005829">
    <property type="term" value="C:cytosol"/>
    <property type="evidence" value="ECO:0007669"/>
    <property type="project" value="TreeGrafter"/>
</dbReference>
<dbReference type="NCBIfam" id="NF003417">
    <property type="entry name" value="PRK04813.1"/>
    <property type="match status" value="4"/>
</dbReference>
<feature type="region of interest" description="Disordered" evidence="5">
    <location>
        <begin position="2577"/>
        <end position="2602"/>
    </location>
</feature>
<dbReference type="GO" id="GO:0017000">
    <property type="term" value="P:antibiotic biosynthetic process"/>
    <property type="evidence" value="ECO:0007669"/>
    <property type="project" value="UniProtKB-ARBA"/>
</dbReference>
<dbReference type="InterPro" id="IPR023213">
    <property type="entry name" value="CAT-like_dom_sf"/>
</dbReference>
<evidence type="ECO:0000313" key="8">
    <source>
        <dbReference type="Proteomes" id="UP000190539"/>
    </source>
</evidence>
<dbReference type="EMBL" id="MVFC01000019">
    <property type="protein sequence ID" value="OON76185.1"/>
    <property type="molecule type" value="Genomic_DNA"/>
</dbReference>
<dbReference type="GO" id="GO:0043041">
    <property type="term" value="P:amino acid activation for nonribosomal peptide biosynthetic process"/>
    <property type="evidence" value="ECO:0007669"/>
    <property type="project" value="TreeGrafter"/>
</dbReference>
<dbReference type="RefSeq" id="WP_227025098.1">
    <property type="nucleotide sequence ID" value="NZ_CP045178.1"/>
</dbReference>
<dbReference type="Pfam" id="PF00501">
    <property type="entry name" value="AMP-binding"/>
    <property type="match status" value="3"/>
</dbReference>
<keyword evidence="8" id="KW-1185">Reference proteome</keyword>
<evidence type="ECO:0000256" key="1">
    <source>
        <dbReference type="ARBA" id="ARBA00001957"/>
    </source>
</evidence>
<feature type="compositionally biased region" description="Low complexity" evidence="5">
    <location>
        <begin position="594"/>
        <end position="610"/>
    </location>
</feature>
<dbReference type="FunFam" id="2.30.38.10:FF:000001">
    <property type="entry name" value="Non-ribosomal peptide synthetase PvdI"/>
    <property type="match status" value="1"/>
</dbReference>
<gene>
    <name evidence="7" type="ORF">B1H18_21415</name>
</gene>
<dbReference type="STRING" id="83656.B1H18_21415"/>
<dbReference type="Gene3D" id="3.40.50.980">
    <property type="match status" value="6"/>
</dbReference>
<dbReference type="Gene3D" id="3.30.559.10">
    <property type="entry name" value="Chloramphenicol acetyltransferase-like domain"/>
    <property type="match status" value="4"/>
</dbReference>
<dbReference type="SUPFAM" id="SSF53474">
    <property type="entry name" value="alpha/beta-Hydrolases"/>
    <property type="match status" value="1"/>
</dbReference>
<evidence type="ECO:0000256" key="2">
    <source>
        <dbReference type="ARBA" id="ARBA00006432"/>
    </source>
</evidence>
<reference evidence="7 8" key="1">
    <citation type="submission" date="2017-02" db="EMBL/GenBank/DDBJ databases">
        <title>Draft Genome Sequence of Streptomyces tsukubaensis F601, a Producer of the immunosuppressant tacrolimus FK506.</title>
        <authorList>
            <person name="Zong G."/>
            <person name="Zhong C."/>
            <person name="Fu J."/>
            <person name="Qin R."/>
            <person name="Cao G."/>
        </authorList>
    </citation>
    <scope>NUCLEOTIDE SEQUENCE [LARGE SCALE GENOMIC DNA]</scope>
    <source>
        <strain evidence="7 8">F601</strain>
    </source>
</reference>
<dbReference type="InterPro" id="IPR000873">
    <property type="entry name" value="AMP-dep_synth/lig_dom"/>
</dbReference>
<feature type="region of interest" description="Disordered" evidence="5">
    <location>
        <begin position="1875"/>
        <end position="1907"/>
    </location>
</feature>
<feature type="domain" description="Carrier" evidence="6">
    <location>
        <begin position="3373"/>
        <end position="3448"/>
    </location>
</feature>
<dbReference type="InterPro" id="IPR009081">
    <property type="entry name" value="PP-bd_ACP"/>
</dbReference>
<comment type="caution">
    <text evidence="7">The sequence shown here is derived from an EMBL/GenBank/DDBJ whole genome shotgun (WGS) entry which is preliminary data.</text>
</comment>
<evidence type="ECO:0000256" key="3">
    <source>
        <dbReference type="ARBA" id="ARBA00022450"/>
    </source>
</evidence>
<feature type="region of interest" description="Disordered" evidence="5">
    <location>
        <begin position="3716"/>
        <end position="3740"/>
    </location>
</feature>
<feature type="compositionally biased region" description="Basic and acidic residues" evidence="5">
    <location>
        <begin position="1896"/>
        <end position="1905"/>
    </location>
</feature>
<dbReference type="InterPro" id="IPR010071">
    <property type="entry name" value="AA_adenyl_dom"/>
</dbReference>
<feature type="region of interest" description="Disordered" evidence="5">
    <location>
        <begin position="590"/>
        <end position="637"/>
    </location>
</feature>
<sequence>MTEARTDAPATTLPLTSAQRGLWFAQKLDPASPAYNIAQYAEVRGTMDPDALAAAVRQVSAETEALRVTFTEREGVPRQEVHRAGEYGVDVPLIDLTGHQDPYREAVRAMEAELARPADPRTGPLVGMRLYRLAHDRHLFHQQVHHLAVDGYGAVLIVARIAEVYTRLVSSPDGPAPTRLLPLGPVLEEESAYRASETYDADRRFWSGHLADAPAPTGLGDGAPGTPGHGSLAARAEFDAGRSARLRAAAKEAGVAWPTFFMAAMGVYLHRSRGVGEVVLGLPVTGRRTAAARETPAMLSNVLPLRLAISPSDRVADVAKQASAQARKVLKHQRYPSESLRHDQGFTGARTAVAGPAVNILPSTEDLHFGGNPATLHNLSVGPVEDLAVAVHASHPDGALRIDLLGNPALHTQDGLDRHHERLCRLLDAFAEDPACPVGSLPLVGDEEGRRAIGLGVGERPAATTPGAPATLPERLAGQTLRTPGETAVVCGGTRLTFAELDSRVAALAAELTAHGAGPGSRVAVGLPRSVDLVVAMLAVMRSGAAYLPIDPSYPAERVSYLLSDSRPVALVATRATAAVTDAGGRLPLIVPRAEATTPNTPAGPGTPATEPDDDPATEPGVGAARPGPSPQDPAYVIYTSGSTGRPKGVVVEHRSLANLLDHHRREAYTLAEEALGRRLRVALTAATSFDASLDPVLWMVAGHELHIVDDDTRRDPEALVGFLREERIDAIETTPTFLGQLMTAGLLAPSARRPRVIALGGEAVNDALWGELAGHSDLLVFNFYGPTEATVDAVTTRVTGTEPVIGRPVAGARAYVLDGALHPAPVGSQGELYLSGEGVARGYAGRPGLTAERFLPDPFGTPGGRMYRTGDLVRWDGGGALEFLGRGDSQVKIRGHRVETGEVESALRSLPGIEEAAVVLTGQAEGPERLAAYLVTTRALNGTPVSARALGEAEVSARALSEAPVPGPTDPLTDPRAIQAALTALLPEHMVPSVYAVVDRLPLTPNGKLDTARLPVAAPVPTDGYAPPRTALEELLCGAFAQCLGLPRVGRDDNFFLLGGHSLLATRLVALVRDRSAAGLSIRLLFDHPTPAGLATALGTAAPVPSADRPEVKAIVPRPARVPLSPAQHRLWLLEKMGEAGAAYHLPLALRLYGKLDRGALEAALRDLVGRHETLRTVFAEDLAGAYQRVLPEAEAAPRLVTRPLTGAGRAEPDRSDFALATEPPLRAQLFTDGAEAEEHLLILTLHHIAADGWSMAPLMRDLSAAYAARHHAAPGGAAPGDAARLHAAPGGAAPGDTAPGDTAPGDTAHLQAAPGDTAHGERAHGDTAPGDAARLHAAPGGAAPGDTAHGERAYGDTAPGDAARLHAAPGGAAPGDTAHGETARLHAAPGGAAPGDTAHGETARIDAAPGGAAPGEMARLHAAPGDATPSDTTPRDTGAPSWDPLPVQYADYALWQRELLGDAGDADSLAARQAAHWSAALHGLPPEVTFPVDRPRPAVHSGRGGTVPLRIDSSCHEALVRLAAARGATTFMVLHASLAALMTRLGAGDDIAIGTPVAGRSDASLADMVGFFVNTLVLRADTSGDPSLRELLARVKETDLAAYAHQDLPFERVVEEVRPSRSRARHPLFQVMLGLNNAPAPRAELTGLTVRHDAEAGRFGAKFDLTWDLAERHDAQGRPAGIAGELEYDEDLFDRRTAERFAGHFSALLTAMVNEPEQPFTDLPFLSGEERIAALGDTEEPRPAPTAQALLTAPGPEGPDWTVTDIFTSRASATPGRTAVVDADGPMTFGELLARSESLARVLAGAGVGRGDRVAVALPRERSYVVALLAVARAGAVYVPLDPSHPRARNELILETATPRLLLTARATESALPDTAHRRLRVDDPAGGPAGEGPRPEPPRPSDEAYVLFTSGSTGRPKGVVVEHRSLASLFLSHRERLMGPAEAGNNGRPLRVALTAATTFDASWDPLLWMIAGHELHLVDDATRRDPEALTALLHQRAVDVVETTPSFLEQLRACGLFAPGRPRPRVLALGGEAVNDALWDELAALRDVTVWNLYGPTEATVDSVMGRLTPGTRPHLGRAVAGTRARVLDARFQPVAAGASGELYLTGRGLARGYEGATGTTAARFLPDPYGVPGARMYRTGDLVRRRGGRLEFVGRADGQIKVRGFRVETGEIEAALLRHADVAQAAVSVREDISGAGRLLAWVVACDGQRLSPRTLRAYAAERLPAYMVPSSVLAVERLPLTVHGKVDFDALPRHTPAGGDDGGGERLGEKSPAGDARGGDAPRSAREEILCALFAESLGLGQVARDDDFFDLGGHSLLALHVIGRVRGAFGVELPVRTLFEATTPAALAERLDEAGAARPALRRQPRPALPPLSPAQRRLWFLHGLDPADPAYHIPVAVRLTGALDHEALRGALADVVARHESLRTLIGESGDEPYQAVLDPGDARPEMPVTPVAEAELDEALRTAATRGFDLAAGIPLRAELFALAPDHHVLLLTAHHIAADGWSMGPLSQDLAGAYAARAVGRAPNWPPLPVQYTDYTLWQRALLGTPDEPDSVAARQLAYWTERMKDAPEETVLPTDRPRPQRSTGRGGSVGVGLGAETARAVTALAKATATSTFMVLHTALAALLGRIGPDDDITIGTPVAGRTDEALDGLVGFFVNSLPLRVRTDGAPTFRELLARVKETDLAAYAHQDLPFERLVEEVRPTRSLTRHPLFQIMLTLNNTRAPRLDLPGLHATMTGVATGGAKFDLSFSFSEEPGSGAPGRGEAGTGGTATEPGGLAGTLEFARDLFDDATALRLADWFRRLVAGAVAAPDTPVSDLSLLAPAEEHRLLTLGEGCPPPGTAGPGHTVLDRFAATVAHARSGDIAVTAPDGRLSFPELDARSDRVAALITSAGVPSGAPVAVLLPRSTESVAALLGVLKAGAVYAPVDESLPDARVEAVLEDARPHLVLTTRATQDRVPAAHPRLALDAPTHYQEAGPHTRTVLGSRPAPAPGDPAYLIHTSGSTGRPKGVLVGHGSLARLLDHHRQHVFTPAVREAGGRRLAVALTTALSFDASWDPLLWMFDGHELHLPDDLTRRDPEALAQYVRDHRLDVLETTPTHAEQLLEAGLLREGAHTPAVLILGGEAVPGALWTRLRKAGGPRCWNFYGPTEATVDTLEADLATSERPVLGAPVTGTRVRILDPGLRPAPVGVDGDLYLAGDSLAIGYHGRPGETAARFLPDPYGPRGSRMYRTGDRARRAPDGAVEFTGRSDSQVKIRGFRVEPQEIAAVLEEHPWADRVAVVAHGDGPSARLVAHVVPDAHARADDVPEALRAYAAHRLPAYMVPSGWTTLEHLPLTAHGKLDRAALPVPPAQTRRVEAGRGARNPREDVLRTLFAEALGLEQVAIDDDFFRLGGHSLLATRLIGRIRSALGVEVSIRTLFEAPTVAGLATRLTDPSDDDPLSTLLPLRAAGGLPPLFCVHPAGGLAWSYAGLLPHLDSDQPLYGLQTPNLDGVSPFPDSIESMAATYVARLREVQPHGPYRLLGWSFGGNVVQEMAVQLQEAGETVALLAILDAFPLAPLDDLDSADRDTVFRALLTNLGVDPGTLGRSAAVDAVAARDEFRRVGSPLGALEPATIDAMVDNFSGQARLMRSYTPRTFHGPVLFFTATEGRPADVFARGLWEPYITGPVENHDVACAHARMMQPSARERIGPVLDAALRALDDSAPTSHISPRAAAPGAHSPTQGDPS</sequence>
<dbReference type="InterPro" id="IPR036736">
    <property type="entry name" value="ACP-like_sf"/>
</dbReference>
<dbReference type="Gene3D" id="3.30.559.30">
    <property type="entry name" value="Nonribosomal peptide synthetase, condensation domain"/>
    <property type="match status" value="3"/>
</dbReference>
<evidence type="ECO:0000256" key="5">
    <source>
        <dbReference type="SAM" id="MobiDB-lite"/>
    </source>
</evidence>
<dbReference type="InterPro" id="IPR020845">
    <property type="entry name" value="AMP-binding_CS"/>
</dbReference>